<dbReference type="AlphaFoldDB" id="A0A0F9R579"/>
<reference evidence="1" key="1">
    <citation type="journal article" date="2015" name="Nature">
        <title>Complex archaea that bridge the gap between prokaryotes and eukaryotes.</title>
        <authorList>
            <person name="Spang A."/>
            <person name="Saw J.H."/>
            <person name="Jorgensen S.L."/>
            <person name="Zaremba-Niedzwiedzka K."/>
            <person name="Martijn J."/>
            <person name="Lind A.E."/>
            <person name="van Eijk R."/>
            <person name="Schleper C."/>
            <person name="Guy L."/>
            <person name="Ettema T.J."/>
        </authorList>
    </citation>
    <scope>NUCLEOTIDE SEQUENCE</scope>
</reference>
<name>A0A0F9R579_9ZZZZ</name>
<proteinExistence type="predicted"/>
<evidence type="ECO:0000313" key="1">
    <source>
        <dbReference type="EMBL" id="KKN12598.1"/>
    </source>
</evidence>
<sequence length="128" mass="13571">MSASTGVVTVTETPEAITRLNRYTAWERVITFSAVSADETGTATVPINGLLQKIIYKRPDLANNDLTSELVLTDNGDNQIFTTGSGLAENATSLYSVSESLVGEVNLAITWNEAVGSTGTFVVTLRGV</sequence>
<accession>A0A0F9R579</accession>
<dbReference type="EMBL" id="LAZR01004015">
    <property type="protein sequence ID" value="KKN12598.1"/>
    <property type="molecule type" value="Genomic_DNA"/>
</dbReference>
<comment type="caution">
    <text evidence="1">The sequence shown here is derived from an EMBL/GenBank/DDBJ whole genome shotgun (WGS) entry which is preliminary data.</text>
</comment>
<protein>
    <recommendedName>
        <fullName evidence="2">BppU N-terminal domain-containing protein</fullName>
    </recommendedName>
</protein>
<gene>
    <name evidence="1" type="ORF">LCGC14_1014890</name>
</gene>
<evidence type="ECO:0008006" key="2">
    <source>
        <dbReference type="Google" id="ProtNLM"/>
    </source>
</evidence>
<organism evidence="1">
    <name type="scientific">marine sediment metagenome</name>
    <dbReference type="NCBI Taxonomy" id="412755"/>
    <lineage>
        <taxon>unclassified sequences</taxon>
        <taxon>metagenomes</taxon>
        <taxon>ecological metagenomes</taxon>
    </lineage>
</organism>